<sequence>MVTPLDPVPGPTGHEAELTGLVRSSEWLLRVLAAVRDEQLPDAWVGAGALRDLVWGTRYGSGFAPERVRDVDVAFFDPHDLSRDNDARVTERLRRRLPGVPWEASNQAAVHTWYPAEFGGGPVEPLTSVDEALATWPETATTVAVRLSPDGIIEVNAPLGLDDLMDGIWRRNPRRVTVERSLTRLERHQPHTRWPGVTVIAPRPEGTH</sequence>
<name>A0A919PTC8_9ACTN</name>
<accession>A0A919PTC8</accession>
<dbReference type="RefSeq" id="WP_203849751.1">
    <property type="nucleotide sequence ID" value="NZ_BAAAVW010000021.1"/>
</dbReference>
<gene>
    <name evidence="1" type="ORF">Dsi01nite_060740</name>
</gene>
<dbReference type="AlphaFoldDB" id="A0A919PTC8"/>
<evidence type="ECO:0000313" key="2">
    <source>
        <dbReference type="Proteomes" id="UP000660611"/>
    </source>
</evidence>
<comment type="caution">
    <text evidence="1">The sequence shown here is derived from an EMBL/GenBank/DDBJ whole genome shotgun (WGS) entry which is preliminary data.</text>
</comment>
<keyword evidence="2" id="KW-1185">Reference proteome</keyword>
<proteinExistence type="predicted"/>
<dbReference type="PANTHER" id="PTHR39166">
    <property type="entry name" value="BLL1166 PROTEIN"/>
    <property type="match status" value="1"/>
</dbReference>
<protein>
    <recommendedName>
        <fullName evidence="3">Nucleotidyltransferase family protein</fullName>
    </recommendedName>
</protein>
<evidence type="ECO:0008006" key="3">
    <source>
        <dbReference type="Google" id="ProtNLM"/>
    </source>
</evidence>
<dbReference type="Proteomes" id="UP000660611">
    <property type="component" value="Unassembled WGS sequence"/>
</dbReference>
<organism evidence="1 2">
    <name type="scientific">Dactylosporangium siamense</name>
    <dbReference type="NCBI Taxonomy" id="685454"/>
    <lineage>
        <taxon>Bacteria</taxon>
        <taxon>Bacillati</taxon>
        <taxon>Actinomycetota</taxon>
        <taxon>Actinomycetes</taxon>
        <taxon>Micromonosporales</taxon>
        <taxon>Micromonosporaceae</taxon>
        <taxon>Dactylosporangium</taxon>
    </lineage>
</organism>
<dbReference type="InterPro" id="IPR009267">
    <property type="entry name" value="NTP_transf_6"/>
</dbReference>
<dbReference type="PANTHER" id="PTHR39166:SF1">
    <property type="entry name" value="BLL1166 PROTEIN"/>
    <property type="match status" value="1"/>
</dbReference>
<dbReference type="EMBL" id="BONQ01000094">
    <property type="protein sequence ID" value="GIG48033.1"/>
    <property type="molecule type" value="Genomic_DNA"/>
</dbReference>
<reference evidence="1" key="1">
    <citation type="submission" date="2021-01" db="EMBL/GenBank/DDBJ databases">
        <title>Whole genome shotgun sequence of Dactylosporangium siamense NBRC 106093.</title>
        <authorList>
            <person name="Komaki H."/>
            <person name="Tamura T."/>
        </authorList>
    </citation>
    <scope>NUCLEOTIDE SEQUENCE</scope>
    <source>
        <strain evidence="1">NBRC 106093</strain>
    </source>
</reference>
<dbReference type="Pfam" id="PF06042">
    <property type="entry name" value="NTP_transf_6"/>
    <property type="match status" value="1"/>
</dbReference>
<evidence type="ECO:0000313" key="1">
    <source>
        <dbReference type="EMBL" id="GIG48033.1"/>
    </source>
</evidence>